<comment type="subunit">
    <text evidence="3">Homotrimer.</text>
</comment>
<evidence type="ECO:0000256" key="4">
    <source>
        <dbReference type="ARBA" id="ARBA00023239"/>
    </source>
</evidence>
<comment type="similarity">
    <text evidence="2">Belongs to the KHG/KDPG aldolase family.</text>
</comment>
<reference evidence="6" key="1">
    <citation type="submission" date="2022-06" db="EMBL/GenBank/DDBJ databases">
        <authorList>
            <person name="Dietemann V."/>
            <person name="Ory F."/>
            <person name="Dainat B."/>
            <person name="Oberhansli S."/>
        </authorList>
    </citation>
    <scope>NUCLEOTIDE SEQUENCE</scope>
    <source>
        <strain evidence="6">Ena-SAMPLE-TAB-26-04-2022-14:26:32:270-5432</strain>
    </source>
</reference>
<dbReference type="Pfam" id="PF01081">
    <property type="entry name" value="Aldolase"/>
    <property type="match status" value="1"/>
</dbReference>
<dbReference type="SUPFAM" id="SSF51569">
    <property type="entry name" value="Aldolase"/>
    <property type="match status" value="1"/>
</dbReference>
<protein>
    <submittedName>
        <fullName evidence="6">Bifunctional 2-keto-4-hydroxyglutarate aldolase/2-keto-3-deoxy-6-phosphogluconate aldolase</fullName>
    </submittedName>
</protein>
<keyword evidence="5" id="KW-0119">Carbohydrate metabolism</keyword>
<evidence type="ECO:0000256" key="5">
    <source>
        <dbReference type="ARBA" id="ARBA00023277"/>
    </source>
</evidence>
<organism evidence="6 7">
    <name type="scientific">Paenibacillus melissococcoides</name>
    <dbReference type="NCBI Taxonomy" id="2912268"/>
    <lineage>
        <taxon>Bacteria</taxon>
        <taxon>Bacillati</taxon>
        <taxon>Bacillota</taxon>
        <taxon>Bacilli</taxon>
        <taxon>Bacillales</taxon>
        <taxon>Paenibacillaceae</taxon>
        <taxon>Paenibacillus</taxon>
    </lineage>
</organism>
<evidence type="ECO:0000256" key="3">
    <source>
        <dbReference type="ARBA" id="ARBA00011233"/>
    </source>
</evidence>
<dbReference type="Proteomes" id="UP001154322">
    <property type="component" value="Unassembled WGS sequence"/>
</dbReference>
<dbReference type="NCBIfam" id="NF005119">
    <property type="entry name" value="PRK06552.1"/>
    <property type="match status" value="1"/>
</dbReference>
<dbReference type="CDD" id="cd00452">
    <property type="entry name" value="KDPG_aldolase"/>
    <property type="match status" value="1"/>
</dbReference>
<keyword evidence="7" id="KW-1185">Reference proteome</keyword>
<comment type="pathway">
    <text evidence="1">Carbohydrate acid metabolism.</text>
</comment>
<proteinExistence type="inferred from homology"/>
<dbReference type="InterPro" id="IPR000887">
    <property type="entry name" value="Aldlse_KDPG_KHG"/>
</dbReference>
<dbReference type="PANTHER" id="PTHR30246:SF1">
    <property type="entry name" value="2-DEHYDRO-3-DEOXY-6-PHOSPHOGALACTONATE ALDOLASE-RELATED"/>
    <property type="match status" value="1"/>
</dbReference>
<accession>A0ABM9G5R6</accession>
<dbReference type="PANTHER" id="PTHR30246">
    <property type="entry name" value="2-KETO-3-DEOXY-6-PHOSPHOGLUCONATE ALDOLASE"/>
    <property type="match status" value="1"/>
</dbReference>
<dbReference type="EMBL" id="CALYLO010000006">
    <property type="protein sequence ID" value="CAH8247193.1"/>
    <property type="molecule type" value="Genomic_DNA"/>
</dbReference>
<sequence>MKKMQLIQKIVQEGVVAVLRGEAAEEVVAMAEEAIRGGMKVIEITMTVPLELKAIEKLAQKYKWNSSDESAYAIIGAGTVLDAETARAAILSGAQFVVSPFLSAETVTLCNRYRVPVMPGTMTIKEINEALELGADIVKLFPGNLYEPSVIKAIKGPLPQANIMPTGGVSLDNLGEWIKAGAVAVGIGSDLTNEAVKNKDLSLIRKKAAAYVNAYRQAKKSKLFTIEQNN</sequence>
<keyword evidence="4" id="KW-0456">Lyase</keyword>
<comment type="caution">
    <text evidence="6">The sequence shown here is derived from an EMBL/GenBank/DDBJ whole genome shotgun (WGS) entry which is preliminary data.</text>
</comment>
<dbReference type="RefSeq" id="WP_261945197.1">
    <property type="nucleotide sequence ID" value="NZ_CALYLO010000006.1"/>
</dbReference>
<gene>
    <name evidence="6" type="ORF">WJ0W_004427</name>
</gene>
<evidence type="ECO:0000313" key="7">
    <source>
        <dbReference type="Proteomes" id="UP001154322"/>
    </source>
</evidence>
<evidence type="ECO:0000313" key="6">
    <source>
        <dbReference type="EMBL" id="CAH8247193.1"/>
    </source>
</evidence>
<evidence type="ECO:0000256" key="1">
    <source>
        <dbReference type="ARBA" id="ARBA00004761"/>
    </source>
</evidence>
<dbReference type="InterPro" id="IPR013785">
    <property type="entry name" value="Aldolase_TIM"/>
</dbReference>
<name>A0ABM9G5R6_9BACL</name>
<dbReference type="NCBIfam" id="TIGR01182">
    <property type="entry name" value="eda"/>
    <property type="match status" value="1"/>
</dbReference>
<dbReference type="Gene3D" id="3.20.20.70">
    <property type="entry name" value="Aldolase class I"/>
    <property type="match status" value="1"/>
</dbReference>
<evidence type="ECO:0000256" key="2">
    <source>
        <dbReference type="ARBA" id="ARBA00006906"/>
    </source>
</evidence>